<dbReference type="SUPFAM" id="SSF82607">
    <property type="entry name" value="YbaB-like"/>
    <property type="match status" value="1"/>
</dbReference>
<reference evidence="1 2" key="1">
    <citation type="journal article" date="2015" name="Nature">
        <title>rRNA introns, odd ribosomes, and small enigmatic genomes across a large radiation of phyla.</title>
        <authorList>
            <person name="Brown C.T."/>
            <person name="Hug L.A."/>
            <person name="Thomas B.C."/>
            <person name="Sharon I."/>
            <person name="Castelle C.J."/>
            <person name="Singh A."/>
            <person name="Wilkins M.J."/>
            <person name="Williams K.H."/>
            <person name="Banfield J.F."/>
        </authorList>
    </citation>
    <scope>NUCLEOTIDE SEQUENCE [LARGE SCALE GENOMIC DNA]</scope>
</reference>
<dbReference type="Proteomes" id="UP000033865">
    <property type="component" value="Unassembled WGS sequence"/>
</dbReference>
<dbReference type="AlphaFoldDB" id="A0A0G1XW14"/>
<evidence type="ECO:0000313" key="2">
    <source>
        <dbReference type="Proteomes" id="UP000033865"/>
    </source>
</evidence>
<comment type="caution">
    <text evidence="1">The sequence shown here is derived from an EMBL/GenBank/DDBJ whole genome shotgun (WGS) entry which is preliminary data.</text>
</comment>
<dbReference type="EMBL" id="LCRN01000048">
    <property type="protein sequence ID" value="KKW35141.1"/>
    <property type="molecule type" value="Genomic_DNA"/>
</dbReference>
<protein>
    <recommendedName>
        <fullName evidence="3">Nucleoid-associated protein</fullName>
    </recommendedName>
</protein>
<dbReference type="Gene3D" id="3.30.1310.10">
    <property type="entry name" value="Nucleoid-associated protein YbaB-like domain"/>
    <property type="match status" value="1"/>
</dbReference>
<sequence>AMDGNQEVQRVEIPEGMLALEHKEKLERAVKDAFNNGLKKIQKQMGAKMKEMGGIDALKKLGL</sequence>
<name>A0A0G1XW14_9BACT</name>
<feature type="non-terminal residue" evidence="1">
    <location>
        <position position="1"/>
    </location>
</feature>
<proteinExistence type="predicted"/>
<evidence type="ECO:0008006" key="3">
    <source>
        <dbReference type="Google" id="ProtNLM"/>
    </source>
</evidence>
<gene>
    <name evidence="1" type="ORF">UY82_C0048G0001</name>
</gene>
<accession>A0A0G1XW14</accession>
<evidence type="ECO:0000313" key="1">
    <source>
        <dbReference type="EMBL" id="KKW35141.1"/>
    </source>
</evidence>
<dbReference type="InterPro" id="IPR036894">
    <property type="entry name" value="YbaB-like_sf"/>
</dbReference>
<organism evidence="1 2">
    <name type="scientific">Candidatus Uhrbacteria bacterium GW2011_GWC2_53_7</name>
    <dbReference type="NCBI Taxonomy" id="1618986"/>
    <lineage>
        <taxon>Bacteria</taxon>
        <taxon>Candidatus Uhriibacteriota</taxon>
    </lineage>
</organism>
<dbReference type="InterPro" id="IPR004401">
    <property type="entry name" value="YbaB/EbfC"/>
</dbReference>
<dbReference type="GO" id="GO:0003677">
    <property type="term" value="F:DNA binding"/>
    <property type="evidence" value="ECO:0007669"/>
    <property type="project" value="InterPro"/>
</dbReference>
<dbReference type="Pfam" id="PF02575">
    <property type="entry name" value="YbaB_DNA_bd"/>
    <property type="match status" value="1"/>
</dbReference>